<keyword evidence="1" id="KW-1133">Transmembrane helix</keyword>
<keyword evidence="1" id="KW-0472">Membrane</keyword>
<dbReference type="HOGENOM" id="CLU_194994_0_0_2"/>
<dbReference type="EMBL" id="CP003363">
    <property type="protein sequence ID" value="AGB50630.1"/>
    <property type="molecule type" value="Genomic_DNA"/>
</dbReference>
<dbReference type="KEGG" id="mhz:Metho_2490"/>
<keyword evidence="1" id="KW-0812">Transmembrane</keyword>
<dbReference type="RefSeq" id="WP_015313762.1">
    <property type="nucleotide sequence ID" value="NC_019972.1"/>
</dbReference>
<reference evidence="3" key="1">
    <citation type="submission" date="2012-02" db="EMBL/GenBank/DDBJ databases">
        <title>Complete sequence of plasmid of Methanomethylovorans hollandica DSM 15978.</title>
        <authorList>
            <person name="Lucas S."/>
            <person name="Copeland A."/>
            <person name="Lapidus A."/>
            <person name="Glavina del Rio T."/>
            <person name="Dalin E."/>
            <person name="Tice H."/>
            <person name="Bruce D."/>
            <person name="Goodwin L."/>
            <person name="Pitluck S."/>
            <person name="Peters L."/>
            <person name="Mikhailova N."/>
            <person name="Held B."/>
            <person name="Kyrpides N."/>
            <person name="Mavromatis K."/>
            <person name="Ivanova N."/>
            <person name="Brettin T."/>
            <person name="Detter J.C."/>
            <person name="Han C."/>
            <person name="Larimer F."/>
            <person name="Land M."/>
            <person name="Hauser L."/>
            <person name="Markowitz V."/>
            <person name="Cheng J.-F."/>
            <person name="Hugenholtz P."/>
            <person name="Woyke T."/>
            <person name="Wu D."/>
            <person name="Spring S."/>
            <person name="Schroeder M."/>
            <person name="Brambilla E."/>
            <person name="Klenk H.-P."/>
            <person name="Eisen J.A."/>
        </authorList>
    </citation>
    <scope>NUCLEOTIDE SEQUENCE [LARGE SCALE GENOMIC DNA]</scope>
    <source>
        <strain evidence="3">DSM 15978 / NBRC 107637 / DMS1</strain>
        <plasmid evidence="3">Plasmid pMETHO01</plasmid>
    </source>
</reference>
<dbReference type="GeneID" id="14401452"/>
<sequence length="77" mass="8161">MFGEKINLSFEGSPLEVLRRYAPQIIGAMTAVGVIAAIYYIGFNASDDMFEGAGDAAADTVDDTGDIADGIFERIVP</sequence>
<organism evidence="2 3">
    <name type="scientific">Methanomethylovorans hollandica (strain DSM 15978 / NBRC 107637 / DMS1)</name>
    <dbReference type="NCBI Taxonomy" id="867904"/>
    <lineage>
        <taxon>Archaea</taxon>
        <taxon>Methanobacteriati</taxon>
        <taxon>Methanobacteriota</taxon>
        <taxon>Stenosarchaea group</taxon>
        <taxon>Methanomicrobia</taxon>
        <taxon>Methanosarcinales</taxon>
        <taxon>Methanosarcinaceae</taxon>
        <taxon>Methanomethylovorans</taxon>
    </lineage>
</organism>
<accession>L0L100</accession>
<evidence type="ECO:0000256" key="1">
    <source>
        <dbReference type="SAM" id="Phobius"/>
    </source>
</evidence>
<keyword evidence="3" id="KW-1185">Reference proteome</keyword>
<gene>
    <name evidence="2" type="ordered locus">Metho_2490</name>
</gene>
<feature type="transmembrane region" description="Helical" evidence="1">
    <location>
        <begin position="21"/>
        <end position="41"/>
    </location>
</feature>
<proteinExistence type="predicted"/>
<name>L0L100_METHD</name>
<geneLocation type="plasmid" evidence="2 3">
    <name>pMETHO01</name>
</geneLocation>
<keyword evidence="2" id="KW-0614">Plasmid</keyword>
<evidence type="ECO:0000313" key="3">
    <source>
        <dbReference type="Proteomes" id="UP000010866"/>
    </source>
</evidence>
<dbReference type="AlphaFoldDB" id="L0L100"/>
<protein>
    <submittedName>
        <fullName evidence="2">Uncharacterized protein</fullName>
    </submittedName>
</protein>
<dbReference type="Proteomes" id="UP000010866">
    <property type="component" value="Plasmid pMETHO01"/>
</dbReference>
<evidence type="ECO:0000313" key="2">
    <source>
        <dbReference type="EMBL" id="AGB50630.1"/>
    </source>
</evidence>